<gene>
    <name evidence="1" type="ORF">N1F79_21080</name>
</gene>
<organism evidence="1 2">
    <name type="scientific">Flavivirga spongiicola</name>
    <dbReference type="NCBI Taxonomy" id="421621"/>
    <lineage>
        <taxon>Bacteria</taxon>
        <taxon>Pseudomonadati</taxon>
        <taxon>Bacteroidota</taxon>
        <taxon>Flavobacteriia</taxon>
        <taxon>Flavobacteriales</taxon>
        <taxon>Flavobacteriaceae</taxon>
        <taxon>Flavivirga</taxon>
    </lineage>
</organism>
<keyword evidence="2" id="KW-1185">Reference proteome</keyword>
<sequence>MNKLLVLFFIFIITLASCDGRNRKYKTNAEVLKENKLLESFTQEIKFVPEAYTEIKTDTILSSGFEVKINYHSLERDFVLETKKLKNDSTTRIHYKNFEAQLLVLKNNTIINRSLINKKFFYEFESAEFWANAIMQFIWIDYEASNKNTLQLNTSFCTSNTDECKDFTLKLNEQGDIQIEEINISSNTI</sequence>
<evidence type="ECO:0008006" key="3">
    <source>
        <dbReference type="Google" id="ProtNLM"/>
    </source>
</evidence>
<accession>A0ABU7Y0C4</accession>
<comment type="caution">
    <text evidence="1">The sequence shown here is derived from an EMBL/GenBank/DDBJ whole genome shotgun (WGS) entry which is preliminary data.</text>
</comment>
<dbReference type="EMBL" id="JAODOP010000004">
    <property type="protein sequence ID" value="MEF3835632.1"/>
    <property type="molecule type" value="Genomic_DNA"/>
</dbReference>
<dbReference type="RefSeq" id="WP_303307913.1">
    <property type="nucleotide sequence ID" value="NZ_JAODOP010000004.1"/>
</dbReference>
<proteinExistence type="predicted"/>
<name>A0ABU7Y0C4_9FLAO</name>
<dbReference type="PROSITE" id="PS51257">
    <property type="entry name" value="PROKAR_LIPOPROTEIN"/>
    <property type="match status" value="1"/>
</dbReference>
<dbReference type="Gene3D" id="2.40.128.510">
    <property type="entry name" value="Protein of unknown function DUF4738"/>
    <property type="match status" value="1"/>
</dbReference>
<evidence type="ECO:0000313" key="1">
    <source>
        <dbReference type="EMBL" id="MEF3835632.1"/>
    </source>
</evidence>
<evidence type="ECO:0000313" key="2">
    <source>
        <dbReference type="Proteomes" id="UP001337305"/>
    </source>
</evidence>
<reference evidence="1 2" key="1">
    <citation type="submission" date="2022-09" db="EMBL/GenBank/DDBJ databases">
        <title>Genome sequencing of Flavivirga sp. MEBiC05379.</title>
        <authorList>
            <person name="Oh H.-M."/>
            <person name="Kwon K.K."/>
            <person name="Park M.J."/>
            <person name="Yang S.-H."/>
        </authorList>
    </citation>
    <scope>NUCLEOTIDE SEQUENCE [LARGE SCALE GENOMIC DNA]</scope>
    <source>
        <strain evidence="1 2">MEBiC05379</strain>
    </source>
</reference>
<dbReference type="Proteomes" id="UP001337305">
    <property type="component" value="Unassembled WGS sequence"/>
</dbReference>
<protein>
    <recommendedName>
        <fullName evidence="3">Lipoprotein</fullName>
    </recommendedName>
</protein>